<proteinExistence type="inferred from homology"/>
<comment type="pathway">
    <text evidence="1 11">Polyol metabolism; glycerol degradation via glycerol kinase pathway; sn-glycerol 3-phosphate from glycerol: step 1/1.</text>
</comment>
<feature type="binding site" evidence="11">
    <location>
        <position position="14"/>
    </location>
    <ligand>
        <name>ATP</name>
        <dbReference type="ChEBI" id="CHEBI:30616"/>
    </ligand>
</feature>
<feature type="binding site" evidence="11">
    <location>
        <position position="13"/>
    </location>
    <ligand>
        <name>ATP</name>
        <dbReference type="ChEBI" id="CHEBI:30616"/>
    </ligand>
</feature>
<evidence type="ECO:0000256" key="6">
    <source>
        <dbReference type="ARBA" id="ARBA00022798"/>
    </source>
</evidence>
<evidence type="ECO:0000256" key="11">
    <source>
        <dbReference type="HAMAP-Rule" id="MF_00186"/>
    </source>
</evidence>
<comment type="caution">
    <text evidence="15">The sequence shown here is derived from an EMBL/GenBank/DDBJ whole genome shotgun (WGS) entry which is preliminary data.</text>
</comment>
<evidence type="ECO:0000256" key="9">
    <source>
        <dbReference type="ARBA" id="ARBA00054633"/>
    </source>
</evidence>
<feature type="binding site" evidence="11">
    <location>
        <position position="244"/>
    </location>
    <ligand>
        <name>glycerol</name>
        <dbReference type="ChEBI" id="CHEBI:17754"/>
    </ligand>
</feature>
<evidence type="ECO:0000259" key="13">
    <source>
        <dbReference type="Pfam" id="PF00370"/>
    </source>
</evidence>
<dbReference type="Pfam" id="PF00370">
    <property type="entry name" value="FGGY_N"/>
    <property type="match status" value="1"/>
</dbReference>
<dbReference type="PANTHER" id="PTHR10196">
    <property type="entry name" value="SUGAR KINASE"/>
    <property type="match status" value="1"/>
</dbReference>
<evidence type="ECO:0000256" key="1">
    <source>
        <dbReference type="ARBA" id="ARBA00005190"/>
    </source>
</evidence>
<keyword evidence="7 11" id="KW-0067">ATP-binding</keyword>
<dbReference type="GO" id="GO:0006072">
    <property type="term" value="P:glycerol-3-phosphate metabolic process"/>
    <property type="evidence" value="ECO:0007669"/>
    <property type="project" value="InterPro"/>
</dbReference>
<feature type="binding site" evidence="11">
    <location>
        <position position="265"/>
    </location>
    <ligand>
        <name>ADP</name>
        <dbReference type="ChEBI" id="CHEBI:456216"/>
    </ligand>
</feature>
<organism evidence="15 16">
    <name type="scientific">Butyricicoccus porcorum</name>
    <dbReference type="NCBI Taxonomy" id="1945634"/>
    <lineage>
        <taxon>Bacteria</taxon>
        <taxon>Bacillati</taxon>
        <taxon>Bacillota</taxon>
        <taxon>Clostridia</taxon>
        <taxon>Eubacteriales</taxon>
        <taxon>Butyricicoccaceae</taxon>
        <taxon>Butyricicoccus</taxon>
    </lineage>
</organism>
<dbReference type="InterPro" id="IPR018485">
    <property type="entry name" value="FGGY_C"/>
</dbReference>
<feature type="binding site" evidence="11">
    <location>
        <position position="308"/>
    </location>
    <ligand>
        <name>ATP</name>
        <dbReference type="ChEBI" id="CHEBI:30616"/>
    </ligand>
</feature>
<feature type="domain" description="Carbohydrate kinase FGGY N-terminal" evidence="13">
    <location>
        <begin position="4"/>
        <end position="250"/>
    </location>
</feature>
<gene>
    <name evidence="11" type="primary">glpK</name>
    <name evidence="15" type="ORF">CBW42_07040</name>
</gene>
<evidence type="ECO:0000256" key="5">
    <source>
        <dbReference type="ARBA" id="ARBA00022777"/>
    </source>
</evidence>
<feature type="binding site" evidence="11">
    <location>
        <position position="82"/>
    </location>
    <ligand>
        <name>glycerol</name>
        <dbReference type="ChEBI" id="CHEBI:17754"/>
    </ligand>
</feature>
<evidence type="ECO:0000256" key="10">
    <source>
        <dbReference type="ARBA" id="ARBA00063665"/>
    </source>
</evidence>
<evidence type="ECO:0000256" key="4">
    <source>
        <dbReference type="ARBA" id="ARBA00022741"/>
    </source>
</evidence>
<comment type="catalytic activity">
    <reaction evidence="8 11">
        <text>glycerol + ATP = sn-glycerol 3-phosphate + ADP + H(+)</text>
        <dbReference type="Rhea" id="RHEA:21644"/>
        <dbReference type="ChEBI" id="CHEBI:15378"/>
        <dbReference type="ChEBI" id="CHEBI:17754"/>
        <dbReference type="ChEBI" id="CHEBI:30616"/>
        <dbReference type="ChEBI" id="CHEBI:57597"/>
        <dbReference type="ChEBI" id="CHEBI:456216"/>
        <dbReference type="EC" id="2.7.1.30"/>
    </reaction>
</comment>
<feature type="binding site" evidence="11">
    <location>
        <position position="243"/>
    </location>
    <ligand>
        <name>glycerol</name>
        <dbReference type="ChEBI" id="CHEBI:17754"/>
    </ligand>
</feature>
<dbReference type="InterPro" id="IPR000577">
    <property type="entry name" value="Carb_kinase_FGGY"/>
</dbReference>
<dbReference type="Gene3D" id="3.30.420.40">
    <property type="match status" value="2"/>
</dbReference>
<dbReference type="FunFam" id="3.30.420.40:FF:000007">
    <property type="entry name" value="Glycerol kinase"/>
    <property type="match status" value="1"/>
</dbReference>
<comment type="subunit">
    <text evidence="10 11">Homotetramer and homodimer (in equilibrium).</text>
</comment>
<dbReference type="SUPFAM" id="SSF53067">
    <property type="entry name" value="Actin-like ATPase domain"/>
    <property type="match status" value="2"/>
</dbReference>
<keyword evidence="16" id="KW-1185">Reference proteome</keyword>
<dbReference type="OrthoDB" id="9805576at2"/>
<comment type="activity regulation">
    <text evidence="11">Activated by phosphorylation and inhibited by fructose 1,6-bisphosphate (FBP).</text>
</comment>
<dbReference type="CDD" id="cd07786">
    <property type="entry name" value="FGGY_EcGK_like"/>
    <property type="match status" value="1"/>
</dbReference>
<dbReference type="PIRSF" id="PIRSF000538">
    <property type="entry name" value="GlpK"/>
    <property type="match status" value="1"/>
</dbReference>
<evidence type="ECO:0000313" key="15">
    <source>
        <dbReference type="EMBL" id="OUM20577.1"/>
    </source>
</evidence>
<feature type="binding site" evidence="11">
    <location>
        <position position="308"/>
    </location>
    <ligand>
        <name>ADP</name>
        <dbReference type="ChEBI" id="CHEBI:456216"/>
    </ligand>
</feature>
<feature type="binding site" evidence="11">
    <location>
        <position position="12"/>
    </location>
    <ligand>
        <name>sn-glycerol 3-phosphate</name>
        <dbReference type="ChEBI" id="CHEBI:57597"/>
    </ligand>
</feature>
<evidence type="ECO:0000256" key="2">
    <source>
        <dbReference type="ARBA" id="ARBA00009156"/>
    </source>
</evidence>
<dbReference type="AlphaFoldDB" id="A0A252F476"/>
<feature type="binding site" evidence="11">
    <location>
        <position position="82"/>
    </location>
    <ligand>
        <name>sn-glycerol 3-phosphate</name>
        <dbReference type="ChEBI" id="CHEBI:57597"/>
    </ligand>
</feature>
<keyword evidence="5 11" id="KW-0418">Kinase</keyword>
<feature type="binding site" evidence="11">
    <location>
        <position position="134"/>
    </location>
    <ligand>
        <name>sn-glycerol 3-phosphate</name>
        <dbReference type="ChEBI" id="CHEBI:57597"/>
    </ligand>
</feature>
<evidence type="ECO:0000256" key="7">
    <source>
        <dbReference type="ARBA" id="ARBA00022840"/>
    </source>
</evidence>
<dbReference type="InterPro" id="IPR018483">
    <property type="entry name" value="Carb_kinase_FGGY_CS"/>
</dbReference>
<dbReference type="Pfam" id="PF02782">
    <property type="entry name" value="FGGY_C"/>
    <property type="match status" value="1"/>
</dbReference>
<name>A0A252F476_9FIRM</name>
<dbReference type="NCBIfam" id="TIGR01311">
    <property type="entry name" value="glycerol_kin"/>
    <property type="match status" value="1"/>
</dbReference>
<evidence type="ECO:0000313" key="16">
    <source>
        <dbReference type="Proteomes" id="UP000194903"/>
    </source>
</evidence>
<dbReference type="GO" id="GO:0005524">
    <property type="term" value="F:ATP binding"/>
    <property type="evidence" value="ECO:0007669"/>
    <property type="project" value="UniProtKB-UniRule"/>
</dbReference>
<accession>A0A252F476</accession>
<dbReference type="GO" id="GO:0004370">
    <property type="term" value="F:glycerol kinase activity"/>
    <property type="evidence" value="ECO:0007669"/>
    <property type="project" value="UniProtKB-UniRule"/>
</dbReference>
<feature type="binding site" evidence="11">
    <location>
        <position position="12"/>
    </location>
    <ligand>
        <name>ADP</name>
        <dbReference type="ChEBI" id="CHEBI:456216"/>
    </ligand>
</feature>
<evidence type="ECO:0000256" key="3">
    <source>
        <dbReference type="ARBA" id="ARBA00022679"/>
    </source>
</evidence>
<keyword evidence="4 11" id="KW-0547">Nucleotide-binding</keyword>
<dbReference type="RefSeq" id="WP_087019127.1">
    <property type="nucleotide sequence ID" value="NZ_CP178353.1"/>
</dbReference>
<dbReference type="EMBL" id="NHOC01000005">
    <property type="protein sequence ID" value="OUM20577.1"/>
    <property type="molecule type" value="Genomic_DNA"/>
</dbReference>
<keyword evidence="3 11" id="KW-0808">Transferase</keyword>
<evidence type="ECO:0000256" key="12">
    <source>
        <dbReference type="RuleBase" id="RU003733"/>
    </source>
</evidence>
<dbReference type="EC" id="2.7.1.30" evidence="11"/>
<feature type="domain" description="Carbohydrate kinase FGGY C-terminal" evidence="14">
    <location>
        <begin position="260"/>
        <end position="448"/>
    </location>
</feature>
<feature type="binding site" evidence="11">
    <location>
        <position position="134"/>
    </location>
    <ligand>
        <name>glycerol</name>
        <dbReference type="ChEBI" id="CHEBI:17754"/>
    </ligand>
</feature>
<dbReference type="UniPathway" id="UPA00618">
    <property type="reaction ID" value="UER00672"/>
</dbReference>
<comment type="similarity">
    <text evidence="2 11 12">Belongs to the FGGY kinase family.</text>
</comment>
<keyword evidence="6 11" id="KW-0319">Glycerol metabolism</keyword>
<feature type="binding site" evidence="11">
    <location>
        <position position="83"/>
    </location>
    <ligand>
        <name>glycerol</name>
        <dbReference type="ChEBI" id="CHEBI:17754"/>
    </ligand>
</feature>
<dbReference type="FunFam" id="3.30.420.40:FF:000008">
    <property type="entry name" value="Glycerol kinase"/>
    <property type="match status" value="1"/>
</dbReference>
<dbReference type="InterPro" id="IPR005999">
    <property type="entry name" value="Glycerol_kin"/>
</dbReference>
<protein>
    <recommendedName>
        <fullName evidence="11">Glycerol kinase</fullName>
        <ecNumber evidence="11">2.7.1.30</ecNumber>
    </recommendedName>
    <alternativeName>
        <fullName evidence="11">ATP:glycerol 3-phosphotransferase</fullName>
    </alternativeName>
    <alternativeName>
        <fullName evidence="11">Glycerokinase</fullName>
        <shortName evidence="11">GK</shortName>
    </alternativeName>
</protein>
<dbReference type="GO" id="GO:0005829">
    <property type="term" value="C:cytosol"/>
    <property type="evidence" value="ECO:0007669"/>
    <property type="project" value="TreeGrafter"/>
</dbReference>
<feature type="binding site" evidence="11">
    <location>
        <position position="409"/>
    </location>
    <ligand>
        <name>ADP</name>
        <dbReference type="ChEBI" id="CHEBI:456216"/>
    </ligand>
</feature>
<evidence type="ECO:0000256" key="8">
    <source>
        <dbReference type="ARBA" id="ARBA00052101"/>
    </source>
</evidence>
<feature type="binding site" evidence="11">
    <location>
        <position position="243"/>
    </location>
    <ligand>
        <name>sn-glycerol 3-phosphate</name>
        <dbReference type="ChEBI" id="CHEBI:57597"/>
    </ligand>
</feature>
<dbReference type="GO" id="GO:0019563">
    <property type="term" value="P:glycerol catabolic process"/>
    <property type="evidence" value="ECO:0007669"/>
    <property type="project" value="UniProtKB-UniRule"/>
</dbReference>
<feature type="binding site" evidence="11">
    <location>
        <position position="83"/>
    </location>
    <ligand>
        <name>sn-glycerol 3-phosphate</name>
        <dbReference type="ChEBI" id="CHEBI:57597"/>
    </ligand>
</feature>
<reference evidence="15 16" key="1">
    <citation type="submission" date="2017-05" db="EMBL/GenBank/DDBJ databases">
        <title>Butyricicoccus porcorum sp. nov. a butyrate-producing bacterium from the swine intestinal tract.</title>
        <authorList>
            <person name="Trachsel J."/>
            <person name="Humphrey S."/>
            <person name="Allen H.K."/>
        </authorList>
    </citation>
    <scope>NUCLEOTIDE SEQUENCE [LARGE SCALE GENOMIC DNA]</scope>
    <source>
        <strain evidence="15">BB10</strain>
    </source>
</reference>
<dbReference type="InterPro" id="IPR043129">
    <property type="entry name" value="ATPase_NBD"/>
</dbReference>
<dbReference type="InterPro" id="IPR018484">
    <property type="entry name" value="FGGY_N"/>
</dbReference>
<feature type="binding site" evidence="11">
    <location>
        <position position="312"/>
    </location>
    <ligand>
        <name>ATP</name>
        <dbReference type="ChEBI" id="CHEBI:30616"/>
    </ligand>
</feature>
<dbReference type="PROSITE" id="PS00445">
    <property type="entry name" value="FGGY_KINASES_2"/>
    <property type="match status" value="1"/>
</dbReference>
<dbReference type="Proteomes" id="UP000194903">
    <property type="component" value="Unassembled WGS sequence"/>
</dbReference>
<feature type="binding site" evidence="11">
    <location>
        <position position="12"/>
    </location>
    <ligand>
        <name>ATP</name>
        <dbReference type="ChEBI" id="CHEBI:30616"/>
    </ligand>
</feature>
<sequence length="498" mass="54199">MEQYILAIDAGTTSARCILFDRAGQMCAVAQKELHLNYPHDGWVEQDAMEIWKTQLQVCRSAMSVHLIQPEQIVAIGITNQRETTIVWDKATGKPIAPAIVWQCRRTAEQADDLRSRGLTDMLRDKTGLVVDAYFSATKLRWILDTVPGARQRAENGELLFGTVDSWLIWNLTGGKRHVTDASNAARTMLYNIHTLQWDEDILRELDIPACMLPEVVPSSGIVAYADASMLGREIPIAGIAGDQQAALFGQACWQPGEAKNTYGTGCFLLMNTGTTSVSSSNGLLTTIAWNIGGTVEYALEGSVFVAGAAIQWLRDEVGLLEHSSESEDIARSVADTGGVYLVPAFTGLGAPYWDPYARGTLIGLTRATSRAHIVRAALESLAYQTADVLDVMQKDAGLVLQSLKADGGASANNFLMEFQADLIGVPVERPACVETTALGAACLAGLAVGCWADRDEIRRTIVPDRTFRPQMETARREELLAGWHKAVSRALGWAKTE</sequence>
<evidence type="ECO:0000259" key="14">
    <source>
        <dbReference type="Pfam" id="PF02782"/>
    </source>
</evidence>
<feature type="binding site" evidence="11">
    <location>
        <position position="409"/>
    </location>
    <ligand>
        <name>ATP</name>
        <dbReference type="ChEBI" id="CHEBI:30616"/>
    </ligand>
</feature>
<feature type="binding site" evidence="11">
    <location>
        <position position="265"/>
    </location>
    <ligand>
        <name>ATP</name>
        <dbReference type="ChEBI" id="CHEBI:30616"/>
    </ligand>
</feature>
<dbReference type="PANTHER" id="PTHR10196:SF69">
    <property type="entry name" value="GLYCEROL KINASE"/>
    <property type="match status" value="1"/>
</dbReference>
<dbReference type="HAMAP" id="MF_00186">
    <property type="entry name" value="Glycerol_kin"/>
    <property type="match status" value="1"/>
</dbReference>
<feature type="binding site" evidence="11">
    <location>
        <position position="413"/>
    </location>
    <ligand>
        <name>ADP</name>
        <dbReference type="ChEBI" id="CHEBI:456216"/>
    </ligand>
</feature>
<dbReference type="NCBIfam" id="NF000756">
    <property type="entry name" value="PRK00047.1"/>
    <property type="match status" value="1"/>
</dbReference>
<comment type="function">
    <text evidence="9 11">Key enzyme in the regulation of glycerol uptake and metabolism. Catalyzes the phosphorylation of glycerol to yield sn-glycerol 3-phosphate.</text>
</comment>
<feature type="binding site" evidence="11">
    <location>
        <position position="16"/>
    </location>
    <ligand>
        <name>ADP</name>
        <dbReference type="ChEBI" id="CHEBI:456216"/>
    </ligand>
</feature>